<dbReference type="PROSITE" id="PS00449">
    <property type="entry name" value="ATPASE_A"/>
    <property type="match status" value="1"/>
</dbReference>
<dbReference type="PANTHER" id="PTHR42823">
    <property type="entry name" value="ATP SYNTHASE SUBUNIT A, CHLOROPLASTIC"/>
    <property type="match status" value="1"/>
</dbReference>
<dbReference type="GO" id="GO:0045259">
    <property type="term" value="C:proton-transporting ATP synthase complex"/>
    <property type="evidence" value="ECO:0007669"/>
    <property type="project" value="UniProtKB-KW"/>
</dbReference>
<evidence type="ECO:0000256" key="9">
    <source>
        <dbReference type="ARBA" id="ARBA00023136"/>
    </source>
</evidence>
<evidence type="ECO:0000313" key="13">
    <source>
        <dbReference type="Proteomes" id="UP001195483"/>
    </source>
</evidence>
<dbReference type="PRINTS" id="PR00123">
    <property type="entry name" value="ATPASEA"/>
</dbReference>
<dbReference type="EMBL" id="JAEAOA010001141">
    <property type="protein sequence ID" value="KAK3606946.1"/>
    <property type="molecule type" value="Genomic_DNA"/>
</dbReference>
<proteinExistence type="inferred from homology"/>
<evidence type="ECO:0000256" key="7">
    <source>
        <dbReference type="ARBA" id="ARBA00022989"/>
    </source>
</evidence>
<reference evidence="12" key="2">
    <citation type="journal article" date="2021" name="Genome Biol. Evol.">
        <title>Developing a high-quality reference genome for a parasitic bivalve with doubly uniparental inheritance (Bivalvia: Unionida).</title>
        <authorList>
            <person name="Smith C.H."/>
        </authorList>
    </citation>
    <scope>NUCLEOTIDE SEQUENCE</scope>
    <source>
        <strain evidence="12">CHS0354</strain>
        <tissue evidence="12">Mantle</tissue>
    </source>
</reference>
<dbReference type="InterPro" id="IPR000568">
    <property type="entry name" value="ATP_synth_F0_asu"/>
</dbReference>
<feature type="transmembrane region" description="Helical" evidence="11">
    <location>
        <begin position="172"/>
        <end position="190"/>
    </location>
</feature>
<evidence type="ECO:0000256" key="3">
    <source>
        <dbReference type="ARBA" id="ARBA00022448"/>
    </source>
</evidence>
<evidence type="ECO:0000256" key="6">
    <source>
        <dbReference type="ARBA" id="ARBA00022781"/>
    </source>
</evidence>
<dbReference type="AlphaFoldDB" id="A0AAE0WA11"/>
<evidence type="ECO:0008006" key="14">
    <source>
        <dbReference type="Google" id="ProtNLM"/>
    </source>
</evidence>
<keyword evidence="4" id="KW-0138">CF(0)</keyword>
<feature type="transmembrane region" description="Helical" evidence="11">
    <location>
        <begin position="7"/>
        <end position="26"/>
    </location>
</feature>
<keyword evidence="3" id="KW-0813">Transport</keyword>
<dbReference type="GO" id="GO:0005886">
    <property type="term" value="C:plasma membrane"/>
    <property type="evidence" value="ECO:0007669"/>
    <property type="project" value="TreeGrafter"/>
</dbReference>
<keyword evidence="6" id="KW-0375">Hydrogen ion transport</keyword>
<feature type="transmembrane region" description="Helical" evidence="11">
    <location>
        <begin position="142"/>
        <end position="166"/>
    </location>
</feature>
<reference evidence="12" key="3">
    <citation type="submission" date="2023-05" db="EMBL/GenBank/DDBJ databases">
        <authorList>
            <person name="Smith C.H."/>
        </authorList>
    </citation>
    <scope>NUCLEOTIDE SEQUENCE</scope>
    <source>
        <strain evidence="12">CHS0354</strain>
        <tissue evidence="12">Mantle</tissue>
    </source>
</reference>
<name>A0AAE0WA11_9BIVA</name>
<evidence type="ECO:0000256" key="4">
    <source>
        <dbReference type="ARBA" id="ARBA00022547"/>
    </source>
</evidence>
<evidence type="ECO:0000256" key="8">
    <source>
        <dbReference type="ARBA" id="ARBA00023065"/>
    </source>
</evidence>
<keyword evidence="10" id="KW-0066">ATP synthesis</keyword>
<feature type="transmembrane region" description="Helical" evidence="11">
    <location>
        <begin position="32"/>
        <end position="50"/>
    </location>
</feature>
<keyword evidence="9 11" id="KW-0472">Membrane</keyword>
<keyword evidence="8" id="KW-0406">Ion transport</keyword>
<dbReference type="Proteomes" id="UP001195483">
    <property type="component" value="Unassembled WGS sequence"/>
</dbReference>
<evidence type="ECO:0000256" key="2">
    <source>
        <dbReference type="ARBA" id="ARBA00006810"/>
    </source>
</evidence>
<feature type="transmembrane region" description="Helical" evidence="11">
    <location>
        <begin position="79"/>
        <end position="98"/>
    </location>
</feature>
<reference evidence="12" key="1">
    <citation type="journal article" date="2021" name="Genome Biol. Evol.">
        <title>A High-Quality Reference Genome for a Parasitic Bivalve with Doubly Uniparental Inheritance (Bivalvia: Unionida).</title>
        <authorList>
            <person name="Smith C.H."/>
        </authorList>
    </citation>
    <scope>NUCLEOTIDE SEQUENCE</scope>
    <source>
        <strain evidence="12">CHS0354</strain>
    </source>
</reference>
<dbReference type="CDD" id="cd00310">
    <property type="entry name" value="ATP-synt_Fo_a_6"/>
    <property type="match status" value="1"/>
</dbReference>
<keyword evidence="13" id="KW-1185">Reference proteome</keyword>
<comment type="caution">
    <text evidence="12">The sequence shown here is derived from an EMBL/GenBank/DDBJ whole genome shotgun (WGS) entry which is preliminary data.</text>
</comment>
<dbReference type="SUPFAM" id="SSF81336">
    <property type="entry name" value="F1F0 ATP synthase subunit A"/>
    <property type="match status" value="1"/>
</dbReference>
<organism evidence="12 13">
    <name type="scientific">Potamilus streckersoni</name>
    <dbReference type="NCBI Taxonomy" id="2493646"/>
    <lineage>
        <taxon>Eukaryota</taxon>
        <taxon>Metazoa</taxon>
        <taxon>Spiralia</taxon>
        <taxon>Lophotrochozoa</taxon>
        <taxon>Mollusca</taxon>
        <taxon>Bivalvia</taxon>
        <taxon>Autobranchia</taxon>
        <taxon>Heteroconchia</taxon>
        <taxon>Palaeoheterodonta</taxon>
        <taxon>Unionida</taxon>
        <taxon>Unionoidea</taxon>
        <taxon>Unionidae</taxon>
        <taxon>Ambleminae</taxon>
        <taxon>Lampsilini</taxon>
        <taxon>Potamilus</taxon>
    </lineage>
</organism>
<evidence type="ECO:0000256" key="11">
    <source>
        <dbReference type="SAM" id="Phobius"/>
    </source>
</evidence>
<comment type="subcellular location">
    <subcellularLocation>
        <location evidence="1">Membrane</location>
        <topology evidence="1">Multi-pass membrane protein</topology>
    </subcellularLocation>
</comment>
<dbReference type="Pfam" id="PF00119">
    <property type="entry name" value="ATP-synt_A"/>
    <property type="match status" value="1"/>
</dbReference>
<dbReference type="PANTHER" id="PTHR42823:SF3">
    <property type="entry name" value="ATP SYNTHASE SUBUNIT A, CHLOROPLASTIC"/>
    <property type="match status" value="1"/>
</dbReference>
<comment type="similarity">
    <text evidence="2">Belongs to the ATPase A chain family.</text>
</comment>
<gene>
    <name evidence="12" type="ORF">CHS0354_018542</name>
</gene>
<evidence type="ECO:0000313" key="12">
    <source>
        <dbReference type="EMBL" id="KAK3606946.1"/>
    </source>
</evidence>
<dbReference type="InterPro" id="IPR035908">
    <property type="entry name" value="F0_ATP_A_sf"/>
</dbReference>
<keyword evidence="7 11" id="KW-1133">Transmembrane helix</keyword>
<sequence length="285" mass="31115">MNEDRKLRLTLILILIYGAALTIGLYGFSGSYSAIAGGLSALVSGAGFLITKNTGAFSWSAVSGPVGDAFEHAGIDRTLAFNLIVSSVILIALSYFGGKKFRNARPDDEPSDALTFSSVTETAVLALCDFSRGILGHFAEKFFWLTGGLFFFILTNNLLGLVPGFVPPTDDLNVTVTLGAVVFVVYQAVGIQIHGFHYIHHFLGPVWWLSWLILPIEIISHLVRPVSLALRLFGNMTGDHKVVEVFFRHFGHRSACDIHGIRINGVFFTGICIFPADYDISLRLC</sequence>
<feature type="transmembrane region" description="Helical" evidence="11">
    <location>
        <begin position="202"/>
        <end position="223"/>
    </location>
</feature>
<dbReference type="GO" id="GO:0046933">
    <property type="term" value="F:proton-transporting ATP synthase activity, rotational mechanism"/>
    <property type="evidence" value="ECO:0007669"/>
    <property type="project" value="TreeGrafter"/>
</dbReference>
<evidence type="ECO:0000256" key="10">
    <source>
        <dbReference type="ARBA" id="ARBA00023310"/>
    </source>
</evidence>
<keyword evidence="5 11" id="KW-0812">Transmembrane</keyword>
<evidence type="ECO:0000256" key="5">
    <source>
        <dbReference type="ARBA" id="ARBA00022692"/>
    </source>
</evidence>
<dbReference type="InterPro" id="IPR045082">
    <property type="entry name" value="ATP_syn_F0_a_bact/chloroplast"/>
</dbReference>
<protein>
    <recommendedName>
        <fullName evidence="14">ATP synthase subunit a</fullName>
    </recommendedName>
</protein>
<dbReference type="InterPro" id="IPR023011">
    <property type="entry name" value="ATP_synth_F0_asu_AS"/>
</dbReference>
<dbReference type="Gene3D" id="1.20.120.220">
    <property type="entry name" value="ATP synthase, F0 complex, subunit A"/>
    <property type="match status" value="1"/>
</dbReference>
<accession>A0AAE0WA11</accession>
<evidence type="ECO:0000256" key="1">
    <source>
        <dbReference type="ARBA" id="ARBA00004141"/>
    </source>
</evidence>